<evidence type="ECO:0000313" key="2">
    <source>
        <dbReference type="Proteomes" id="UP000789390"/>
    </source>
</evidence>
<organism evidence="1 2">
    <name type="scientific">Daphnia galeata</name>
    <dbReference type="NCBI Taxonomy" id="27404"/>
    <lineage>
        <taxon>Eukaryota</taxon>
        <taxon>Metazoa</taxon>
        <taxon>Ecdysozoa</taxon>
        <taxon>Arthropoda</taxon>
        <taxon>Crustacea</taxon>
        <taxon>Branchiopoda</taxon>
        <taxon>Diplostraca</taxon>
        <taxon>Cladocera</taxon>
        <taxon>Anomopoda</taxon>
        <taxon>Daphniidae</taxon>
        <taxon>Daphnia</taxon>
    </lineage>
</organism>
<keyword evidence="2" id="KW-1185">Reference proteome</keyword>
<accession>A0A8J2WL88</accession>
<dbReference type="Proteomes" id="UP000789390">
    <property type="component" value="Unassembled WGS sequence"/>
</dbReference>
<evidence type="ECO:0008006" key="3">
    <source>
        <dbReference type="Google" id="ProtNLM"/>
    </source>
</evidence>
<evidence type="ECO:0000313" key="1">
    <source>
        <dbReference type="EMBL" id="CAH0108890.1"/>
    </source>
</evidence>
<proteinExistence type="predicted"/>
<gene>
    <name evidence="1" type="ORF">DGAL_LOCUS12346</name>
</gene>
<name>A0A8J2WL88_9CRUS</name>
<reference evidence="1" key="1">
    <citation type="submission" date="2021-11" db="EMBL/GenBank/DDBJ databases">
        <authorList>
            <person name="Schell T."/>
        </authorList>
    </citation>
    <scope>NUCLEOTIDE SEQUENCE</scope>
    <source>
        <strain evidence="1">M5</strain>
    </source>
</reference>
<dbReference type="AlphaFoldDB" id="A0A8J2WL88"/>
<dbReference type="OrthoDB" id="6348500at2759"/>
<dbReference type="EMBL" id="CAKKLH010000288">
    <property type="protein sequence ID" value="CAH0108890.1"/>
    <property type="molecule type" value="Genomic_DNA"/>
</dbReference>
<comment type="caution">
    <text evidence="1">The sequence shown here is derived from an EMBL/GenBank/DDBJ whole genome shotgun (WGS) entry which is preliminary data.</text>
</comment>
<sequence length="334" mass="38536">MLTAPKLLNYNLRYGDATKPFFVSFIRRRSRLYKNHSSVRKFGVPVPLDIRERVFHCSYLLAFPAIVFHLRLHQTRSVEITFDLVNGNNSTVTWPHRHVFLKYSEALASSRNANLQGSFAAQEKPTEGTIDEYTVTQCSTNDSLIVSRTSEACCCPIRVSDCVPAQLLLLCASYIIIMSVGSHRVEEKIQLVSRLVENVLSIEWILENLERYDSRIKGLTFESAIFGCKQAGFKWQLVMNLRDVCSSSLSLQLHKSSVVKQPRVEYRFGIANTNGDLEFEDHGQMNFEQDLPRQHPTILFNWSRLMEMKQKLFIKDQLRIECQIIMLDYENVTD</sequence>
<protein>
    <recommendedName>
        <fullName evidence="3">MATH domain-containing protein</fullName>
    </recommendedName>
</protein>
<dbReference type="SUPFAM" id="SSF49599">
    <property type="entry name" value="TRAF domain-like"/>
    <property type="match status" value="1"/>
</dbReference>